<evidence type="ECO:0000256" key="3">
    <source>
        <dbReference type="ARBA" id="ARBA00022723"/>
    </source>
</evidence>
<organism evidence="10 11">
    <name type="scientific">Pseudooceanicola algae</name>
    <dbReference type="NCBI Taxonomy" id="1537215"/>
    <lineage>
        <taxon>Bacteria</taxon>
        <taxon>Pseudomonadati</taxon>
        <taxon>Pseudomonadota</taxon>
        <taxon>Alphaproteobacteria</taxon>
        <taxon>Rhodobacterales</taxon>
        <taxon>Paracoccaceae</taxon>
        <taxon>Pseudooceanicola</taxon>
    </lineage>
</organism>
<evidence type="ECO:0000313" key="11">
    <source>
        <dbReference type="Proteomes" id="UP000283786"/>
    </source>
</evidence>
<comment type="subcellular location">
    <subcellularLocation>
        <location evidence="8">Cytoplasm</location>
    </subcellularLocation>
</comment>
<evidence type="ECO:0000256" key="7">
    <source>
        <dbReference type="ARBA" id="ARBA00023150"/>
    </source>
</evidence>
<feature type="binding site" evidence="8">
    <location>
        <position position="21"/>
    </location>
    <ligand>
        <name>GTP</name>
        <dbReference type="ChEBI" id="CHEBI:37565"/>
    </ligand>
</feature>
<keyword evidence="2 8" id="KW-0808">Transferase</keyword>
<comment type="function">
    <text evidence="8">Transfers a GMP moiety from GTP to Mo-molybdopterin (Mo-MPT) cofactor (Moco or molybdenum cofactor) to form Mo-molybdopterin guanine dinucleotide (Mo-MGD) cofactor.</text>
</comment>
<dbReference type="PANTHER" id="PTHR19136:SF81">
    <property type="entry name" value="MOLYBDENUM COFACTOR GUANYLYLTRANSFERASE"/>
    <property type="match status" value="1"/>
</dbReference>
<sequence length="208" mass="21749">MEIRGVILAGGEARRMGGGDKGLLSFGSGCLLDAVIARFDPQVADLAINANGDATRLARFGLPVLADSTAQPAGPLGGVLAALDWAAATGGDRVVTVAADTPFLPADLVPQLFLAAEMAGCDCAIAASADAGGEIRDHPTFGLWPVSQRDALRAALEGGLRRMRDWALPERTARAVFPSDRGDPFFNINRPEDLDRARTLLAGREPSM</sequence>
<feature type="binding site" evidence="8">
    <location>
        <position position="49"/>
    </location>
    <ligand>
        <name>GTP</name>
        <dbReference type="ChEBI" id="CHEBI:37565"/>
    </ligand>
</feature>
<dbReference type="InterPro" id="IPR029044">
    <property type="entry name" value="Nucleotide-diphossugar_trans"/>
</dbReference>
<dbReference type="InterPro" id="IPR025877">
    <property type="entry name" value="MobA-like_NTP_Trfase"/>
</dbReference>
<dbReference type="Gene3D" id="3.90.550.10">
    <property type="entry name" value="Spore Coat Polysaccharide Biosynthesis Protein SpsA, Chain A"/>
    <property type="match status" value="1"/>
</dbReference>
<dbReference type="GO" id="GO:1902758">
    <property type="term" value="P:bis(molybdopterin guanine dinucleotide)molybdenum biosynthetic process"/>
    <property type="evidence" value="ECO:0007669"/>
    <property type="project" value="TreeGrafter"/>
</dbReference>
<dbReference type="GO" id="GO:0005737">
    <property type="term" value="C:cytoplasm"/>
    <property type="evidence" value="ECO:0007669"/>
    <property type="project" value="UniProtKB-SubCell"/>
</dbReference>
<keyword evidence="7 8" id="KW-0501">Molybdenum cofactor biosynthesis</keyword>
<evidence type="ECO:0000256" key="2">
    <source>
        <dbReference type="ARBA" id="ARBA00022679"/>
    </source>
</evidence>
<keyword evidence="3 8" id="KW-0479">Metal-binding</keyword>
<evidence type="ECO:0000256" key="8">
    <source>
        <dbReference type="HAMAP-Rule" id="MF_00316"/>
    </source>
</evidence>
<dbReference type="Proteomes" id="UP000283786">
    <property type="component" value="Chromosome"/>
</dbReference>
<comment type="cofactor">
    <cofactor evidence="8">
        <name>Mg(2+)</name>
        <dbReference type="ChEBI" id="CHEBI:18420"/>
    </cofactor>
</comment>
<keyword evidence="6 8" id="KW-0342">GTP-binding</keyword>
<dbReference type="Pfam" id="PF12804">
    <property type="entry name" value="NTP_transf_3"/>
    <property type="match status" value="1"/>
</dbReference>
<dbReference type="AlphaFoldDB" id="A0A418SKN2"/>
<keyword evidence="10" id="KW-0548">Nucleotidyltransferase</keyword>
<dbReference type="PANTHER" id="PTHR19136">
    <property type="entry name" value="MOLYBDENUM COFACTOR GUANYLYLTRANSFERASE"/>
    <property type="match status" value="1"/>
</dbReference>
<evidence type="ECO:0000259" key="9">
    <source>
        <dbReference type="Pfam" id="PF12804"/>
    </source>
</evidence>
<evidence type="ECO:0000256" key="4">
    <source>
        <dbReference type="ARBA" id="ARBA00022741"/>
    </source>
</evidence>
<dbReference type="GO" id="GO:0005525">
    <property type="term" value="F:GTP binding"/>
    <property type="evidence" value="ECO:0007669"/>
    <property type="project" value="UniProtKB-UniRule"/>
</dbReference>
<comment type="subunit">
    <text evidence="8">Monomer.</text>
</comment>
<dbReference type="GO" id="GO:0046872">
    <property type="term" value="F:metal ion binding"/>
    <property type="evidence" value="ECO:0007669"/>
    <property type="project" value="UniProtKB-KW"/>
</dbReference>
<comment type="domain">
    <text evidence="8">The N-terminal domain determines nucleotide recognition and specific binding, while the C-terminal domain determines the specific binding to the target protein.</text>
</comment>
<reference evidence="10 11" key="1">
    <citation type="submission" date="2020-08" db="EMBL/GenBank/DDBJ databases">
        <title>Genome sequence of Rhodobacteraceae bacterium Lw-13e.</title>
        <authorList>
            <person name="Poehlein A."/>
            <person name="Wolter L."/>
            <person name="Daniel R."/>
            <person name="Brinkhoff T."/>
        </authorList>
    </citation>
    <scope>NUCLEOTIDE SEQUENCE [LARGE SCALE GENOMIC DNA]</scope>
    <source>
        <strain evidence="10 11">Lw-13e</strain>
    </source>
</reference>
<dbReference type="RefSeq" id="WP_408004180.1">
    <property type="nucleotide sequence ID" value="NZ_CP060436.1"/>
</dbReference>
<keyword evidence="4 8" id="KW-0547">Nucleotide-binding</keyword>
<proteinExistence type="inferred from homology"/>
<dbReference type="EMBL" id="CP060436">
    <property type="protein sequence ID" value="QPM90705.1"/>
    <property type="molecule type" value="Genomic_DNA"/>
</dbReference>
<keyword evidence="1 8" id="KW-0963">Cytoplasm</keyword>
<evidence type="ECO:0000256" key="6">
    <source>
        <dbReference type="ARBA" id="ARBA00023134"/>
    </source>
</evidence>
<feature type="binding site" evidence="8">
    <location>
        <begin position="8"/>
        <end position="10"/>
    </location>
    <ligand>
        <name>GTP</name>
        <dbReference type="ChEBI" id="CHEBI:37565"/>
    </ligand>
</feature>
<dbReference type="EC" id="2.7.7.77" evidence="8"/>
<comment type="catalytic activity">
    <reaction evidence="8">
        <text>Mo-molybdopterin + GTP + H(+) = Mo-molybdopterin guanine dinucleotide + diphosphate</text>
        <dbReference type="Rhea" id="RHEA:34243"/>
        <dbReference type="ChEBI" id="CHEBI:15378"/>
        <dbReference type="ChEBI" id="CHEBI:33019"/>
        <dbReference type="ChEBI" id="CHEBI:37565"/>
        <dbReference type="ChEBI" id="CHEBI:71302"/>
        <dbReference type="ChEBI" id="CHEBI:71310"/>
        <dbReference type="EC" id="2.7.7.77"/>
    </reaction>
</comment>
<dbReference type="HAMAP" id="MF_00316">
    <property type="entry name" value="MobA"/>
    <property type="match status" value="1"/>
</dbReference>
<name>A0A418SKN2_9RHOB</name>
<evidence type="ECO:0000256" key="1">
    <source>
        <dbReference type="ARBA" id="ARBA00022490"/>
    </source>
</evidence>
<dbReference type="SUPFAM" id="SSF53448">
    <property type="entry name" value="Nucleotide-diphospho-sugar transferases"/>
    <property type="match status" value="1"/>
</dbReference>
<dbReference type="GO" id="GO:0061603">
    <property type="term" value="F:molybdenum cofactor guanylyltransferase activity"/>
    <property type="evidence" value="ECO:0007669"/>
    <property type="project" value="UniProtKB-EC"/>
</dbReference>
<feature type="binding site" evidence="8">
    <location>
        <position position="67"/>
    </location>
    <ligand>
        <name>GTP</name>
        <dbReference type="ChEBI" id="CHEBI:37565"/>
    </ligand>
</feature>
<comment type="similarity">
    <text evidence="8">Belongs to the MobA family.</text>
</comment>
<protein>
    <recommendedName>
        <fullName evidence="8">Molybdenum cofactor guanylyltransferase</fullName>
        <shortName evidence="8">MoCo guanylyltransferase</shortName>
        <ecNumber evidence="8">2.7.7.77</ecNumber>
    </recommendedName>
    <alternativeName>
        <fullName evidence="8">GTP:molybdopterin guanylyltransferase</fullName>
    </alternativeName>
    <alternativeName>
        <fullName evidence="8">Mo-MPT guanylyltransferase</fullName>
    </alternativeName>
    <alternativeName>
        <fullName evidence="8">Molybdopterin guanylyltransferase</fullName>
    </alternativeName>
    <alternativeName>
        <fullName evidence="8">Molybdopterin-guanine dinucleotide synthase</fullName>
        <shortName evidence="8">MGD synthase</shortName>
    </alternativeName>
</protein>
<dbReference type="NCBIfam" id="TIGR02665">
    <property type="entry name" value="molyb_mobA"/>
    <property type="match status" value="1"/>
</dbReference>
<dbReference type="KEGG" id="palw:PSAL_019440"/>
<accession>A0A418SKN2</accession>
<keyword evidence="11" id="KW-1185">Reference proteome</keyword>
<dbReference type="CDD" id="cd02503">
    <property type="entry name" value="MobA"/>
    <property type="match status" value="1"/>
</dbReference>
<dbReference type="InterPro" id="IPR013482">
    <property type="entry name" value="Molybde_CF_guanTrfase"/>
</dbReference>
<feature type="binding site" evidence="8">
    <location>
        <position position="100"/>
    </location>
    <ligand>
        <name>GTP</name>
        <dbReference type="ChEBI" id="CHEBI:37565"/>
    </ligand>
</feature>
<evidence type="ECO:0000313" key="10">
    <source>
        <dbReference type="EMBL" id="QPM90705.1"/>
    </source>
</evidence>
<feature type="binding site" evidence="8">
    <location>
        <position position="100"/>
    </location>
    <ligand>
        <name>Mg(2+)</name>
        <dbReference type="ChEBI" id="CHEBI:18420"/>
    </ligand>
</feature>
<gene>
    <name evidence="8 10" type="primary">mobA</name>
    <name evidence="10" type="ORF">PSAL_019440</name>
</gene>
<feature type="domain" description="MobA-like NTP transferase" evidence="9">
    <location>
        <begin position="5"/>
        <end position="165"/>
    </location>
</feature>
<evidence type="ECO:0000256" key="5">
    <source>
        <dbReference type="ARBA" id="ARBA00022842"/>
    </source>
</evidence>
<keyword evidence="5 8" id="KW-0460">Magnesium</keyword>